<dbReference type="Pfam" id="PF01636">
    <property type="entry name" value="APH"/>
    <property type="match status" value="1"/>
</dbReference>
<evidence type="ECO:0000259" key="1">
    <source>
        <dbReference type="Pfam" id="PF01636"/>
    </source>
</evidence>
<dbReference type="RefSeq" id="WP_183392214.1">
    <property type="nucleotide sequence ID" value="NZ_JACHVY010000003.1"/>
</dbReference>
<accession>A0A7W4TP17</accession>
<reference evidence="2 3" key="1">
    <citation type="submission" date="2020-08" db="EMBL/GenBank/DDBJ databases">
        <title>The Agave Microbiome: Exploring the role of microbial communities in plant adaptations to desert environments.</title>
        <authorList>
            <person name="Partida-Martinez L.P."/>
        </authorList>
    </citation>
    <scope>NUCLEOTIDE SEQUENCE [LARGE SCALE GENOMIC DNA]</scope>
    <source>
        <strain evidence="2 3">AS2.23</strain>
    </source>
</reference>
<organism evidence="2 3">
    <name type="scientific">Kineococcus radiotolerans</name>
    <dbReference type="NCBI Taxonomy" id="131568"/>
    <lineage>
        <taxon>Bacteria</taxon>
        <taxon>Bacillati</taxon>
        <taxon>Actinomycetota</taxon>
        <taxon>Actinomycetes</taxon>
        <taxon>Kineosporiales</taxon>
        <taxon>Kineosporiaceae</taxon>
        <taxon>Kineococcus</taxon>
    </lineage>
</organism>
<dbReference type="InterPro" id="IPR011009">
    <property type="entry name" value="Kinase-like_dom_sf"/>
</dbReference>
<dbReference type="GO" id="GO:0016301">
    <property type="term" value="F:kinase activity"/>
    <property type="evidence" value="ECO:0007669"/>
    <property type="project" value="UniProtKB-KW"/>
</dbReference>
<dbReference type="SUPFAM" id="SSF56112">
    <property type="entry name" value="Protein kinase-like (PK-like)"/>
    <property type="match status" value="1"/>
</dbReference>
<dbReference type="Gene3D" id="3.30.200.20">
    <property type="entry name" value="Phosphorylase Kinase, domain 1"/>
    <property type="match status" value="1"/>
</dbReference>
<dbReference type="CDD" id="cd05155">
    <property type="entry name" value="APH_ChoK_like_1"/>
    <property type="match status" value="1"/>
</dbReference>
<dbReference type="Gene3D" id="3.90.1200.10">
    <property type="match status" value="1"/>
</dbReference>
<dbReference type="PANTHER" id="PTHR21310:SF42">
    <property type="entry name" value="BIFUNCTIONAL AAC_APH"/>
    <property type="match status" value="1"/>
</dbReference>
<evidence type="ECO:0000313" key="2">
    <source>
        <dbReference type="EMBL" id="MBB2902409.1"/>
    </source>
</evidence>
<keyword evidence="2" id="KW-0808">Transferase</keyword>
<evidence type="ECO:0000313" key="3">
    <source>
        <dbReference type="Proteomes" id="UP000533269"/>
    </source>
</evidence>
<dbReference type="PANTHER" id="PTHR21310">
    <property type="entry name" value="AMINOGLYCOSIDE PHOSPHOTRANSFERASE-RELATED-RELATED"/>
    <property type="match status" value="1"/>
</dbReference>
<dbReference type="EMBL" id="JACHVY010000003">
    <property type="protein sequence ID" value="MBB2902409.1"/>
    <property type="molecule type" value="Genomic_DNA"/>
</dbReference>
<protein>
    <submittedName>
        <fullName evidence="2">Aminoglycoside phosphotransferase (APT) family kinase protein</fullName>
    </submittedName>
</protein>
<keyword evidence="2" id="KW-0418">Kinase</keyword>
<dbReference type="InterPro" id="IPR051678">
    <property type="entry name" value="AGP_Transferase"/>
</dbReference>
<name>A0A7W4TP17_KINRA</name>
<gene>
    <name evidence="2" type="ORF">FHR75_003240</name>
</gene>
<reference evidence="2 3" key="2">
    <citation type="submission" date="2020-08" db="EMBL/GenBank/DDBJ databases">
        <authorList>
            <person name="Partida-Martinez L."/>
            <person name="Huntemann M."/>
            <person name="Clum A."/>
            <person name="Wang J."/>
            <person name="Palaniappan K."/>
            <person name="Ritter S."/>
            <person name="Chen I.-M."/>
            <person name="Stamatis D."/>
            <person name="Reddy T."/>
            <person name="O'Malley R."/>
            <person name="Daum C."/>
            <person name="Shapiro N."/>
            <person name="Ivanova N."/>
            <person name="Kyrpides N."/>
            <person name="Woyke T."/>
        </authorList>
    </citation>
    <scope>NUCLEOTIDE SEQUENCE [LARGE SCALE GENOMIC DNA]</scope>
    <source>
        <strain evidence="2 3">AS2.23</strain>
    </source>
</reference>
<sequence>MTTRQHEDQVDVPVDAVRRLVAAQFPHWAGEPVSALASAGTVNAVFRVGTDKVARLPLRPGGADRVPREFEAARELSGATRFPTPEPLAIGGPGEGYPFPWSISTWVPGTPADEVDVTAAGGLALDLAEFVHDVRALPLHEHRFSGTGRGGDLHVHDAWVARCLGRSEGLLDVPRLRALWEGFRRLPHVAADVVVHGDLIPGNVLVAGGRLAGVLDVGGLGPADPALDLIAGWHLFEAPAREEFRRAVGADGLDWVRSQAWAFQQSVGLVEHYARTNPRMSALGRTTLDRILADPLV</sequence>
<dbReference type="Proteomes" id="UP000533269">
    <property type="component" value="Unassembled WGS sequence"/>
</dbReference>
<feature type="domain" description="Aminoglycoside phosphotransferase" evidence="1">
    <location>
        <begin position="38"/>
        <end position="257"/>
    </location>
</feature>
<dbReference type="AlphaFoldDB" id="A0A7W4TP17"/>
<proteinExistence type="predicted"/>
<comment type="caution">
    <text evidence="2">The sequence shown here is derived from an EMBL/GenBank/DDBJ whole genome shotgun (WGS) entry which is preliminary data.</text>
</comment>
<dbReference type="InterPro" id="IPR002575">
    <property type="entry name" value="Aminoglycoside_PTrfase"/>
</dbReference>